<dbReference type="Proteomes" id="UP000436006">
    <property type="component" value="Unassembled WGS sequence"/>
</dbReference>
<name>A0A7K1SEB3_9BACT</name>
<organism evidence="1 2">
    <name type="scientific">Spirosoma arboris</name>
    <dbReference type="NCBI Taxonomy" id="2682092"/>
    <lineage>
        <taxon>Bacteria</taxon>
        <taxon>Pseudomonadati</taxon>
        <taxon>Bacteroidota</taxon>
        <taxon>Cytophagia</taxon>
        <taxon>Cytophagales</taxon>
        <taxon>Cytophagaceae</taxon>
        <taxon>Spirosoma</taxon>
    </lineage>
</organism>
<dbReference type="Gene3D" id="3.30.450.20">
    <property type="entry name" value="PAS domain"/>
    <property type="match status" value="1"/>
</dbReference>
<reference evidence="1 2" key="1">
    <citation type="submission" date="2019-12" db="EMBL/GenBank/DDBJ databases">
        <title>Spirosoma sp. HMF4905 genome sequencing and assembly.</title>
        <authorList>
            <person name="Kang H."/>
            <person name="Cha I."/>
            <person name="Kim H."/>
            <person name="Joh K."/>
        </authorList>
    </citation>
    <scope>NUCLEOTIDE SEQUENCE [LARGE SCALE GENOMIC DNA]</scope>
    <source>
        <strain evidence="1 2">HMF4905</strain>
    </source>
</reference>
<dbReference type="SUPFAM" id="SSF55785">
    <property type="entry name" value="PYP-like sensor domain (PAS domain)"/>
    <property type="match status" value="1"/>
</dbReference>
<evidence type="ECO:0008006" key="3">
    <source>
        <dbReference type="Google" id="ProtNLM"/>
    </source>
</evidence>
<proteinExistence type="predicted"/>
<dbReference type="InterPro" id="IPR035965">
    <property type="entry name" value="PAS-like_dom_sf"/>
</dbReference>
<evidence type="ECO:0000313" key="2">
    <source>
        <dbReference type="Proteomes" id="UP000436006"/>
    </source>
</evidence>
<comment type="caution">
    <text evidence="1">The sequence shown here is derived from an EMBL/GenBank/DDBJ whole genome shotgun (WGS) entry which is preliminary data.</text>
</comment>
<accession>A0A7K1SEB3</accession>
<sequence length="180" mass="19863">MHSPLQAMPGNAPHELFPHTWLASEPIRTLINTAPLGLALLQSLRNETGQITDFSYQLVNPMLCALTNHPPEDLLSQPLTVLSPDVIKTGMLDRLIQVVNTGKPDQHVEEYQLDGNVSHYDQLYLTSGDGVLMLTQDITFSPLSAVERGQQTALLDAIANRESVDSIRDKLLVLLSGQMR</sequence>
<dbReference type="EMBL" id="WPIN01000007">
    <property type="protein sequence ID" value="MVM32140.1"/>
    <property type="molecule type" value="Genomic_DNA"/>
</dbReference>
<keyword evidence="2" id="KW-1185">Reference proteome</keyword>
<dbReference type="AlphaFoldDB" id="A0A7K1SEB3"/>
<protein>
    <recommendedName>
        <fullName evidence="3">PAS domain-containing protein</fullName>
    </recommendedName>
</protein>
<dbReference type="RefSeq" id="WP_157586882.1">
    <property type="nucleotide sequence ID" value="NZ_WPIN01000007.1"/>
</dbReference>
<gene>
    <name evidence="1" type="ORF">GO755_18970</name>
</gene>
<evidence type="ECO:0000313" key="1">
    <source>
        <dbReference type="EMBL" id="MVM32140.1"/>
    </source>
</evidence>